<protein>
    <submittedName>
        <fullName evidence="2">Uncharacterized protein</fullName>
    </submittedName>
</protein>
<accession>A0A2I1GHJ8</accession>
<evidence type="ECO:0000256" key="1">
    <source>
        <dbReference type="SAM" id="MobiDB-lite"/>
    </source>
</evidence>
<dbReference type="Proteomes" id="UP000234323">
    <property type="component" value="Unassembled WGS sequence"/>
</dbReference>
<dbReference type="AlphaFoldDB" id="A0A2I1GHJ8"/>
<reference evidence="2 3" key="1">
    <citation type="submission" date="2015-10" db="EMBL/GenBank/DDBJ databases">
        <title>Genome analyses suggest a sexual origin of heterokaryosis in a supposedly ancient asexual fungus.</title>
        <authorList>
            <person name="Ropars J."/>
            <person name="Sedzielewska K."/>
            <person name="Noel J."/>
            <person name="Charron P."/>
            <person name="Farinelli L."/>
            <person name="Marton T."/>
            <person name="Kruger M."/>
            <person name="Pelin A."/>
            <person name="Brachmann A."/>
            <person name="Corradi N."/>
        </authorList>
    </citation>
    <scope>NUCLEOTIDE SEQUENCE [LARGE SCALE GENOMIC DNA]</scope>
    <source>
        <strain evidence="2 3">A4</strain>
    </source>
</reference>
<comment type="caution">
    <text evidence="2">The sequence shown here is derived from an EMBL/GenBank/DDBJ whole genome shotgun (WGS) entry which is preliminary data.</text>
</comment>
<dbReference type="EMBL" id="LLXI01000433">
    <property type="protein sequence ID" value="PKY46097.1"/>
    <property type="molecule type" value="Genomic_DNA"/>
</dbReference>
<name>A0A2I1GHJ8_9GLOM</name>
<evidence type="ECO:0000313" key="3">
    <source>
        <dbReference type="Proteomes" id="UP000234323"/>
    </source>
</evidence>
<feature type="region of interest" description="Disordered" evidence="1">
    <location>
        <begin position="74"/>
        <end position="96"/>
    </location>
</feature>
<evidence type="ECO:0000313" key="2">
    <source>
        <dbReference type="EMBL" id="PKY46097.1"/>
    </source>
</evidence>
<sequence length="199" mass="22752">MYKSVPANLQPIAHMTTMIALMIEVKDIDPEKMMIVNGEKENVKEIETEKEIEEIDQIGIKKEIGIEIEKETETRTRTRTRTKTRTRTRTKTRTGTGTEIEKEIEIEIERKIGRENETEIVIEIEIVIGIVIVKAADGAERESENENENENVVGKDFGANVRKGRKEKQEEPDVQEGEVEVIVPDVAVTVRDIVRVLDR</sequence>
<proteinExistence type="predicted"/>
<keyword evidence="3" id="KW-1185">Reference proteome</keyword>
<feature type="region of interest" description="Disordered" evidence="1">
    <location>
        <begin position="139"/>
        <end position="177"/>
    </location>
</feature>
<organism evidence="2 3">
    <name type="scientific">Rhizophagus irregularis</name>
    <dbReference type="NCBI Taxonomy" id="588596"/>
    <lineage>
        <taxon>Eukaryota</taxon>
        <taxon>Fungi</taxon>
        <taxon>Fungi incertae sedis</taxon>
        <taxon>Mucoromycota</taxon>
        <taxon>Glomeromycotina</taxon>
        <taxon>Glomeromycetes</taxon>
        <taxon>Glomerales</taxon>
        <taxon>Glomeraceae</taxon>
        <taxon>Rhizophagus</taxon>
    </lineage>
</organism>
<feature type="compositionally biased region" description="Basic residues" evidence="1">
    <location>
        <begin position="77"/>
        <end position="92"/>
    </location>
</feature>
<gene>
    <name evidence="2" type="ORF">RhiirA4_182898</name>
</gene>